<evidence type="ECO:0008006" key="2">
    <source>
        <dbReference type="Google" id="ProtNLM"/>
    </source>
</evidence>
<dbReference type="AlphaFoldDB" id="A0A7V3YH86"/>
<sequence>MRRNIAVFVVSLFLALFLSGCRIGIGVEVRLGYVTFQSVDERIGGPFFLDGKRMGDLPPLGAIRCLITLDFPHEVRVVSASCPGGVCVFVFPPPFRPGEVIPLSFTGHP</sequence>
<name>A0A7V3YH86_9BACT</name>
<organism evidence="1">
    <name type="scientific">Candidatus Caldatribacterium californiense</name>
    <dbReference type="NCBI Taxonomy" id="1454726"/>
    <lineage>
        <taxon>Bacteria</taxon>
        <taxon>Pseudomonadati</taxon>
        <taxon>Atribacterota</taxon>
        <taxon>Atribacteria</taxon>
        <taxon>Atribacterales</taxon>
        <taxon>Candidatus Caldatribacteriaceae</taxon>
        <taxon>Candidatus Caldatribacterium</taxon>
    </lineage>
</organism>
<dbReference type="PROSITE" id="PS51257">
    <property type="entry name" value="PROKAR_LIPOPROTEIN"/>
    <property type="match status" value="1"/>
</dbReference>
<proteinExistence type="predicted"/>
<accession>A0A7V3YH86</accession>
<comment type="caution">
    <text evidence="1">The sequence shown here is derived from an EMBL/GenBank/DDBJ whole genome shotgun (WGS) entry which is preliminary data.</text>
</comment>
<dbReference type="EMBL" id="DTFV01000100">
    <property type="protein sequence ID" value="HGI31053.1"/>
    <property type="molecule type" value="Genomic_DNA"/>
</dbReference>
<evidence type="ECO:0000313" key="1">
    <source>
        <dbReference type="EMBL" id="HGI31053.1"/>
    </source>
</evidence>
<gene>
    <name evidence="1" type="ORF">ENV30_07085</name>
</gene>
<protein>
    <recommendedName>
        <fullName evidence="2">PEGA domain-containing protein</fullName>
    </recommendedName>
</protein>
<reference evidence="1" key="1">
    <citation type="journal article" date="2020" name="mSystems">
        <title>Genome- and Community-Level Interaction Insights into Carbon Utilization and Element Cycling Functions of Hydrothermarchaeota in Hydrothermal Sediment.</title>
        <authorList>
            <person name="Zhou Z."/>
            <person name="Liu Y."/>
            <person name="Xu W."/>
            <person name="Pan J."/>
            <person name="Luo Z.H."/>
            <person name="Li M."/>
        </authorList>
    </citation>
    <scope>NUCLEOTIDE SEQUENCE [LARGE SCALE GENOMIC DNA]</scope>
    <source>
        <strain evidence="1">SpSt-747</strain>
    </source>
</reference>